<evidence type="ECO:0000256" key="5">
    <source>
        <dbReference type="ARBA" id="ARBA00022679"/>
    </source>
</evidence>
<dbReference type="SMART" id="SM00387">
    <property type="entry name" value="HATPase_c"/>
    <property type="match status" value="1"/>
</dbReference>
<dbReference type="GO" id="GO:0005886">
    <property type="term" value="C:plasma membrane"/>
    <property type="evidence" value="ECO:0007669"/>
    <property type="project" value="TreeGrafter"/>
</dbReference>
<protein>
    <recommendedName>
        <fullName evidence="3">histidine kinase</fullName>
        <ecNumber evidence="3">2.7.13.3</ecNumber>
    </recommendedName>
</protein>
<keyword evidence="6 11" id="KW-0418">Kinase</keyword>
<dbReference type="RefSeq" id="WP_211141669.1">
    <property type="nucleotide sequence ID" value="NZ_JAEEGB010000005.1"/>
</dbReference>
<evidence type="ECO:0000313" key="11">
    <source>
        <dbReference type="EMBL" id="MBI6872176.1"/>
    </source>
</evidence>
<dbReference type="InterPro" id="IPR003661">
    <property type="entry name" value="HisK_dim/P_dom"/>
</dbReference>
<evidence type="ECO:0000256" key="4">
    <source>
        <dbReference type="ARBA" id="ARBA00022553"/>
    </source>
</evidence>
<dbReference type="InterPro" id="IPR003594">
    <property type="entry name" value="HATPase_dom"/>
</dbReference>
<dbReference type="GO" id="GO:0000155">
    <property type="term" value="F:phosphorelay sensor kinase activity"/>
    <property type="evidence" value="ECO:0007669"/>
    <property type="project" value="InterPro"/>
</dbReference>
<dbReference type="Pfam" id="PF00512">
    <property type="entry name" value="HisKA"/>
    <property type="match status" value="1"/>
</dbReference>
<dbReference type="EMBL" id="JAEEGB010000005">
    <property type="protein sequence ID" value="MBI6872176.1"/>
    <property type="molecule type" value="Genomic_DNA"/>
</dbReference>
<dbReference type="AlphaFoldDB" id="A0A934M5M7"/>
<evidence type="ECO:0000256" key="6">
    <source>
        <dbReference type="ARBA" id="ARBA00022777"/>
    </source>
</evidence>
<comment type="caution">
    <text evidence="11">The sequence shown here is derived from an EMBL/GenBank/DDBJ whole genome shotgun (WGS) entry which is preliminary data.</text>
</comment>
<evidence type="ECO:0000259" key="9">
    <source>
        <dbReference type="PROSITE" id="PS50109"/>
    </source>
</evidence>
<evidence type="ECO:0000313" key="12">
    <source>
        <dbReference type="Proteomes" id="UP000622687"/>
    </source>
</evidence>
<dbReference type="PROSITE" id="PS50885">
    <property type="entry name" value="HAMP"/>
    <property type="match status" value="1"/>
</dbReference>
<comment type="subcellular location">
    <subcellularLocation>
        <location evidence="2">Membrane</location>
    </subcellularLocation>
</comment>
<feature type="domain" description="HAMP" evidence="10">
    <location>
        <begin position="180"/>
        <end position="233"/>
    </location>
</feature>
<dbReference type="EC" id="2.7.13.3" evidence="3"/>
<dbReference type="InterPro" id="IPR003660">
    <property type="entry name" value="HAMP_dom"/>
</dbReference>
<keyword evidence="5" id="KW-0808">Transferase</keyword>
<dbReference type="Gene3D" id="1.10.287.130">
    <property type="match status" value="1"/>
</dbReference>
<evidence type="ECO:0000256" key="7">
    <source>
        <dbReference type="ARBA" id="ARBA00023012"/>
    </source>
</evidence>
<dbReference type="InterPro" id="IPR004358">
    <property type="entry name" value="Sig_transdc_His_kin-like_C"/>
</dbReference>
<dbReference type="InterPro" id="IPR036890">
    <property type="entry name" value="HATPase_C_sf"/>
</dbReference>
<dbReference type="Proteomes" id="UP000622687">
    <property type="component" value="Unassembled WGS sequence"/>
</dbReference>
<dbReference type="Gene3D" id="3.30.565.10">
    <property type="entry name" value="Histidine kinase-like ATPase, C-terminal domain"/>
    <property type="match status" value="1"/>
</dbReference>
<dbReference type="PROSITE" id="PS50109">
    <property type="entry name" value="HIS_KIN"/>
    <property type="match status" value="1"/>
</dbReference>
<comment type="catalytic activity">
    <reaction evidence="1">
        <text>ATP + protein L-histidine = ADP + protein N-phospho-L-histidine.</text>
        <dbReference type="EC" id="2.7.13.3"/>
    </reaction>
</comment>
<keyword evidence="4" id="KW-0597">Phosphoprotein</keyword>
<evidence type="ECO:0000256" key="8">
    <source>
        <dbReference type="SAM" id="Phobius"/>
    </source>
</evidence>
<dbReference type="Gene3D" id="6.10.340.10">
    <property type="match status" value="1"/>
</dbReference>
<organism evidence="11 12">
    <name type="scientific">Clostridium aciditolerans</name>
    <dbReference type="NCBI Taxonomy" id="339861"/>
    <lineage>
        <taxon>Bacteria</taxon>
        <taxon>Bacillati</taxon>
        <taxon>Bacillota</taxon>
        <taxon>Clostridia</taxon>
        <taxon>Eubacteriales</taxon>
        <taxon>Clostridiaceae</taxon>
        <taxon>Clostridium</taxon>
    </lineage>
</organism>
<dbReference type="PANTHER" id="PTHR45453:SF1">
    <property type="entry name" value="PHOSPHATE REGULON SENSOR PROTEIN PHOR"/>
    <property type="match status" value="1"/>
</dbReference>
<evidence type="ECO:0000256" key="3">
    <source>
        <dbReference type="ARBA" id="ARBA00012438"/>
    </source>
</evidence>
<evidence type="ECO:0000256" key="1">
    <source>
        <dbReference type="ARBA" id="ARBA00000085"/>
    </source>
</evidence>
<dbReference type="PRINTS" id="PR00344">
    <property type="entry name" value="BCTRLSENSOR"/>
</dbReference>
<accession>A0A934M5M7</accession>
<reference evidence="11" key="1">
    <citation type="submission" date="2020-12" db="EMBL/GenBank/DDBJ databases">
        <title>Clostridium thailandense sp. nov., a novel acetogenic bacterium isolated from peat land soil in Thailand.</title>
        <authorList>
            <person name="Chaikitkaew S."/>
            <person name="Birkeland N.K."/>
        </authorList>
    </citation>
    <scope>NUCLEOTIDE SEQUENCE</scope>
    <source>
        <strain evidence="11">DSM 17425</strain>
    </source>
</reference>
<dbReference type="InterPro" id="IPR005467">
    <property type="entry name" value="His_kinase_dom"/>
</dbReference>
<dbReference type="Pfam" id="PF02518">
    <property type="entry name" value="HATPase_c"/>
    <property type="match status" value="1"/>
</dbReference>
<feature type="domain" description="Histidine kinase" evidence="9">
    <location>
        <begin position="241"/>
        <end position="456"/>
    </location>
</feature>
<dbReference type="CDD" id="cd00082">
    <property type="entry name" value="HisKA"/>
    <property type="match status" value="1"/>
</dbReference>
<gene>
    <name evidence="11" type="ORF">I6U51_05570</name>
</gene>
<dbReference type="FunFam" id="3.30.565.10:FF:000006">
    <property type="entry name" value="Sensor histidine kinase WalK"/>
    <property type="match status" value="1"/>
</dbReference>
<dbReference type="GO" id="GO:0016036">
    <property type="term" value="P:cellular response to phosphate starvation"/>
    <property type="evidence" value="ECO:0007669"/>
    <property type="project" value="TreeGrafter"/>
</dbReference>
<feature type="transmembrane region" description="Helical" evidence="8">
    <location>
        <begin position="160"/>
        <end position="178"/>
    </location>
</feature>
<dbReference type="SMART" id="SM00388">
    <property type="entry name" value="HisKA"/>
    <property type="match status" value="1"/>
</dbReference>
<keyword evidence="7" id="KW-0902">Two-component regulatory system</keyword>
<name>A0A934M5M7_9CLOT</name>
<dbReference type="SUPFAM" id="SSF47384">
    <property type="entry name" value="Homodimeric domain of signal transducing histidine kinase"/>
    <property type="match status" value="1"/>
</dbReference>
<dbReference type="InterPro" id="IPR036097">
    <property type="entry name" value="HisK_dim/P_sf"/>
</dbReference>
<keyword evidence="12" id="KW-1185">Reference proteome</keyword>
<evidence type="ECO:0000256" key="2">
    <source>
        <dbReference type="ARBA" id="ARBA00004370"/>
    </source>
</evidence>
<sequence length="457" mass="52267">MYSIRKKLSIILLVCSVLATVLTAIFVNFTINNKFNQYMVDIQNKRNERIVQYFQEVYKRDKQWTKESGKEMEHEAFMSNYCLTLLDANKKLVWTMDPNDIREKNHLTMINDKEKGVYNTINLPIRYNEKIVGYVGIGQYSSVLLSSEDINFKLSINKGIAASIIFTLIIVIFTSLYFSKQFSVPIREVSNISVNLSHGDYNTRSNAKTDILELENLKDSINTLGEKLKQQDLLRRRLVSDISHEIRTPLNILQNNLEAMIDGIFPVNTEQLTALNDEVIRFGKLLNNLNVLKESEAEGILLNKEKVSIDELIAAVCDDFMIVSKEKNIELTYNLKHNEDYIILGDRDKLKQVFINILSNAVKFTNENGNIWVNLAKNKNEIIVSIRDTGIGISKEDLPFIFERLYRGDKSRNKIDGSGIGLTIVKNILTFHSASINVESEVNKGSTFTIHFKSLSS</sequence>
<dbReference type="GO" id="GO:0004721">
    <property type="term" value="F:phosphoprotein phosphatase activity"/>
    <property type="evidence" value="ECO:0007669"/>
    <property type="project" value="TreeGrafter"/>
</dbReference>
<dbReference type="SUPFAM" id="SSF55874">
    <property type="entry name" value="ATPase domain of HSP90 chaperone/DNA topoisomerase II/histidine kinase"/>
    <property type="match status" value="1"/>
</dbReference>
<keyword evidence="8" id="KW-1133">Transmembrane helix</keyword>
<dbReference type="InterPro" id="IPR050351">
    <property type="entry name" value="BphY/WalK/GraS-like"/>
</dbReference>
<evidence type="ECO:0000259" key="10">
    <source>
        <dbReference type="PROSITE" id="PS50885"/>
    </source>
</evidence>
<dbReference type="PANTHER" id="PTHR45453">
    <property type="entry name" value="PHOSPHATE REGULON SENSOR PROTEIN PHOR"/>
    <property type="match status" value="1"/>
</dbReference>
<keyword evidence="8" id="KW-0472">Membrane</keyword>
<proteinExistence type="predicted"/>
<keyword evidence="8" id="KW-0812">Transmembrane</keyword>